<evidence type="ECO:0000313" key="1">
    <source>
        <dbReference type="EMBL" id="KAI0043865.1"/>
    </source>
</evidence>
<reference evidence="1" key="1">
    <citation type="submission" date="2021-02" db="EMBL/GenBank/DDBJ databases">
        <authorList>
            <consortium name="DOE Joint Genome Institute"/>
            <person name="Ahrendt S."/>
            <person name="Looney B.P."/>
            <person name="Miyauchi S."/>
            <person name="Morin E."/>
            <person name="Drula E."/>
            <person name="Courty P.E."/>
            <person name="Chicoki N."/>
            <person name="Fauchery L."/>
            <person name="Kohler A."/>
            <person name="Kuo A."/>
            <person name="Labutti K."/>
            <person name="Pangilinan J."/>
            <person name="Lipzen A."/>
            <person name="Riley R."/>
            <person name="Andreopoulos W."/>
            <person name="He G."/>
            <person name="Johnson J."/>
            <person name="Barry K.W."/>
            <person name="Grigoriev I.V."/>
            <person name="Nagy L."/>
            <person name="Hibbett D."/>
            <person name="Henrissat B."/>
            <person name="Matheny P.B."/>
            <person name="Labbe J."/>
            <person name="Martin F."/>
        </authorList>
    </citation>
    <scope>NUCLEOTIDE SEQUENCE</scope>
    <source>
        <strain evidence="1">FP105234-sp</strain>
    </source>
</reference>
<name>A0ACB8RIJ4_9AGAM</name>
<sequence>MTQYLQTWRAPTAGPNAAQLPSDIRSLLSTAKKYNVSFAALRLTRSLKSQLPSWYHLGSAPRRLNDRATCLQMTHKVKTVAQLMKAAKRLHHAVHGRRHNARRNCACLDCQFDRVIGCDNPHRCAEEAHERLNNIFPKLSPLMRTPADGLSLTHRRKRQNEVAKETQGTITFDPTVTCKNNLAECIRVF</sequence>
<comment type="caution">
    <text evidence="1">The sequence shown here is derived from an EMBL/GenBank/DDBJ whole genome shotgun (WGS) entry which is preliminary data.</text>
</comment>
<reference evidence="1" key="2">
    <citation type="journal article" date="2022" name="New Phytol.">
        <title>Evolutionary transition to the ectomycorrhizal habit in the genomes of a hyperdiverse lineage of mushroom-forming fungi.</title>
        <authorList>
            <person name="Looney B."/>
            <person name="Miyauchi S."/>
            <person name="Morin E."/>
            <person name="Drula E."/>
            <person name="Courty P.E."/>
            <person name="Kohler A."/>
            <person name="Kuo A."/>
            <person name="LaButti K."/>
            <person name="Pangilinan J."/>
            <person name="Lipzen A."/>
            <person name="Riley R."/>
            <person name="Andreopoulos W."/>
            <person name="He G."/>
            <person name="Johnson J."/>
            <person name="Nolan M."/>
            <person name="Tritt A."/>
            <person name="Barry K.W."/>
            <person name="Grigoriev I.V."/>
            <person name="Nagy L.G."/>
            <person name="Hibbett D."/>
            <person name="Henrissat B."/>
            <person name="Matheny P.B."/>
            <person name="Labbe J."/>
            <person name="Martin F.M."/>
        </authorList>
    </citation>
    <scope>NUCLEOTIDE SEQUENCE</scope>
    <source>
        <strain evidence="1">FP105234-sp</strain>
    </source>
</reference>
<gene>
    <name evidence="1" type="ORF">FA95DRAFT_1497965</name>
</gene>
<protein>
    <submittedName>
        <fullName evidence="1">Uncharacterized protein</fullName>
    </submittedName>
</protein>
<dbReference type="EMBL" id="MU276002">
    <property type="protein sequence ID" value="KAI0043865.1"/>
    <property type="molecule type" value="Genomic_DNA"/>
</dbReference>
<keyword evidence="2" id="KW-1185">Reference proteome</keyword>
<accession>A0ACB8RIJ4</accession>
<proteinExistence type="predicted"/>
<dbReference type="Proteomes" id="UP000814033">
    <property type="component" value="Unassembled WGS sequence"/>
</dbReference>
<feature type="non-terminal residue" evidence="1">
    <location>
        <position position="189"/>
    </location>
</feature>
<organism evidence="1 2">
    <name type="scientific">Auriscalpium vulgare</name>
    <dbReference type="NCBI Taxonomy" id="40419"/>
    <lineage>
        <taxon>Eukaryota</taxon>
        <taxon>Fungi</taxon>
        <taxon>Dikarya</taxon>
        <taxon>Basidiomycota</taxon>
        <taxon>Agaricomycotina</taxon>
        <taxon>Agaricomycetes</taxon>
        <taxon>Russulales</taxon>
        <taxon>Auriscalpiaceae</taxon>
        <taxon>Auriscalpium</taxon>
    </lineage>
</organism>
<evidence type="ECO:0000313" key="2">
    <source>
        <dbReference type="Proteomes" id="UP000814033"/>
    </source>
</evidence>